<reference evidence="2" key="1">
    <citation type="submission" date="2016-10" db="EMBL/GenBank/DDBJ databases">
        <authorList>
            <person name="Varghese N."/>
            <person name="Submissions S."/>
        </authorList>
    </citation>
    <scope>NUCLEOTIDE SEQUENCE [LARGE SCALE GENOMIC DNA]</scope>
    <source>
        <strain evidence="2">OV426</strain>
    </source>
</reference>
<accession>A0A1I5HHD3</accession>
<dbReference type="AlphaFoldDB" id="A0A1I5HHD3"/>
<organism evidence="1 2">
    <name type="scientific">Candidatus Pantoea varia</name>
    <dbReference type="NCBI Taxonomy" id="1881036"/>
    <lineage>
        <taxon>Bacteria</taxon>
        <taxon>Pseudomonadati</taxon>
        <taxon>Pseudomonadota</taxon>
        <taxon>Gammaproteobacteria</taxon>
        <taxon>Enterobacterales</taxon>
        <taxon>Erwiniaceae</taxon>
        <taxon>Pantoea</taxon>
    </lineage>
</organism>
<dbReference type="EMBL" id="FOVG01000006">
    <property type="protein sequence ID" value="SFO47569.1"/>
    <property type="molecule type" value="Genomic_DNA"/>
</dbReference>
<proteinExistence type="predicted"/>
<dbReference type="OrthoDB" id="501208at2"/>
<evidence type="ECO:0000313" key="1">
    <source>
        <dbReference type="EMBL" id="SFO47569.1"/>
    </source>
</evidence>
<gene>
    <name evidence="1" type="ORF">SAMN05428971_4161</name>
</gene>
<name>A0A1I5HHD3_9GAMM</name>
<keyword evidence="2" id="KW-1185">Reference proteome</keyword>
<sequence>MSKPPKGIARFDSAAAMLLALSNALHDRPFASPSQSPTLDRLLPSLNRLPTGLREWGYALGGMAEGISLRQAGELDIEGIAEWMVSEYPQQDYPAAFIGSSNGALVHLASAMNVPWLPQTFLCPVRAASNDPDDAEASFEQGKEVAAALLAAWPRLAVHHMHDPNQDRLMLDQMRYFRLKLRELPLAFNEFLMGSLPAGSTLFINHCTQQWPVTRTSDRSFFQFGAPGGASEKEFMQGGPRVAEYLARYGVDRERWTPPAITDRVPEAEWGLDGYLIGPLKKLAEAQNWKLMEIRYEDPEAMSYVVAEIYRDWYLAAGILPTRLTVDSFLLMDPWCTQQQQSIPFWLSFSSESSALALQRFLEKQPPFRNIDMMLFSHGTDSIGLAEIDRWRALLSHARDEGVLIGVDEERYPRDFATFARFDSALRERAPLLPPPPPLNAEKVMSGIQRYGAKHGVTLTALT</sequence>
<dbReference type="RefSeq" id="WP_090966997.1">
    <property type="nucleotide sequence ID" value="NZ_FOVG01000006.1"/>
</dbReference>
<evidence type="ECO:0000313" key="2">
    <source>
        <dbReference type="Proteomes" id="UP000198968"/>
    </source>
</evidence>
<protein>
    <submittedName>
        <fullName evidence="1">Uncharacterized protein</fullName>
    </submittedName>
</protein>
<dbReference type="Proteomes" id="UP000198968">
    <property type="component" value="Unassembled WGS sequence"/>
</dbReference>